<protein>
    <submittedName>
        <fullName evidence="2">ACT domain-containing protein</fullName>
    </submittedName>
</protein>
<gene>
    <name evidence="2" type="ORF">OXIME_001395</name>
</gene>
<keyword evidence="3" id="KW-1185">Reference proteome</keyword>
<dbReference type="PROSITE" id="PS51671">
    <property type="entry name" value="ACT"/>
    <property type="match status" value="1"/>
</dbReference>
<dbReference type="PIRSF" id="PIRSF004897">
    <property type="entry name" value="UCP004897_ACT"/>
    <property type="match status" value="1"/>
</dbReference>
<evidence type="ECO:0000313" key="3">
    <source>
        <dbReference type="Proteomes" id="UP001451606"/>
    </source>
</evidence>
<sequence length="171" mass="18671">MWEYLRNKFYGYPSQIKVVEKIISLGLSVFPNLDGQGSLRCDNIDITAASFARSLSIDRRVVLEVLNKIVSDPALREFFQNLRPVANLGKVSSNMGLGVIEIVPESASKPGIISAIASIIARENISIRQVIVDDPELVLDPKALIVTDSKIPSNLLPEMKSVPGVMAVVIL</sequence>
<dbReference type="InterPro" id="IPR045865">
    <property type="entry name" value="ACT-like_dom_sf"/>
</dbReference>
<dbReference type="EMBL" id="CP133772">
    <property type="protein sequence ID" value="WYY00811.1"/>
    <property type="molecule type" value="Genomic_DNA"/>
</dbReference>
<evidence type="ECO:0000259" key="1">
    <source>
        <dbReference type="PROSITE" id="PS51671"/>
    </source>
</evidence>
<dbReference type="AlphaFoldDB" id="A0AAX4NH59"/>
<reference evidence="2 3" key="1">
    <citation type="submission" date="2023-09" db="EMBL/GenBank/DDBJ databases">
        <authorList>
            <person name="Golyshina O.V."/>
            <person name="Lunev E.A."/>
            <person name="Bargiela R."/>
            <person name="Gaines M.C."/>
            <person name="Daum B."/>
            <person name="Bale N.J."/>
            <person name="Koenen M."/>
            <person name="Sinninghe Damst J.S."/>
            <person name="Yakimov M."/>
            <person name="Golyshin P.N."/>
        </authorList>
    </citation>
    <scope>NUCLEOTIDE SEQUENCE [LARGE SCALE GENOMIC DNA]</scope>
    <source>
        <strain evidence="2 3">M1</strain>
    </source>
</reference>
<dbReference type="SUPFAM" id="SSF55021">
    <property type="entry name" value="ACT-like"/>
    <property type="match status" value="1"/>
</dbReference>
<feature type="domain" description="ACT" evidence="1">
    <location>
        <begin position="101"/>
        <end position="171"/>
    </location>
</feature>
<dbReference type="GeneID" id="95968132"/>
<dbReference type="InterPro" id="IPR014424">
    <property type="entry name" value="UCP004897_ACT"/>
</dbReference>
<organism evidence="2 3">
    <name type="scientific">Oxyplasma meridianum</name>
    <dbReference type="NCBI Taxonomy" id="3073602"/>
    <lineage>
        <taxon>Archaea</taxon>
        <taxon>Methanobacteriati</taxon>
        <taxon>Thermoplasmatota</taxon>
        <taxon>Thermoplasmata</taxon>
        <taxon>Thermoplasmatales</taxon>
        <taxon>Thermoplasmataceae</taxon>
        <taxon>Oxyplasma</taxon>
    </lineage>
</organism>
<evidence type="ECO:0000313" key="2">
    <source>
        <dbReference type="EMBL" id="WYY00811.1"/>
    </source>
</evidence>
<dbReference type="RefSeq" id="WP_393971139.1">
    <property type="nucleotide sequence ID" value="NZ_CP133772.1"/>
</dbReference>
<dbReference type="InterPro" id="IPR002912">
    <property type="entry name" value="ACT_dom"/>
</dbReference>
<dbReference type="KEGG" id="omr:OXIME_001395"/>
<proteinExistence type="predicted"/>
<accession>A0AAX4NH59</accession>
<name>A0AAX4NH59_9ARCH</name>
<dbReference type="Proteomes" id="UP001451606">
    <property type="component" value="Chromosome"/>
</dbReference>